<dbReference type="STRING" id="3775.A0A1Q3BJ66"/>
<dbReference type="AlphaFoldDB" id="A0A1Q3BJ66"/>
<keyword evidence="8" id="KW-0804">Transcription</keyword>
<dbReference type="PROSITE" id="PS00466">
    <property type="entry name" value="ZF_TFIIS_1"/>
    <property type="match status" value="1"/>
</dbReference>
<dbReference type="Gene3D" id="2.20.25.10">
    <property type="match status" value="1"/>
</dbReference>
<evidence type="ECO:0000259" key="10">
    <source>
        <dbReference type="PROSITE" id="PS51133"/>
    </source>
</evidence>
<dbReference type="PANTHER" id="PTHR11477:SF49">
    <property type="entry name" value="TRANSCRIPTION ELONGATION FACTOR"/>
    <property type="match status" value="1"/>
</dbReference>
<feature type="domain" description="TFIIS central" evidence="12">
    <location>
        <begin position="164"/>
        <end position="287"/>
    </location>
</feature>
<dbReference type="Proteomes" id="UP000187406">
    <property type="component" value="Unassembled WGS sequence"/>
</dbReference>
<sequence length="331" mass="37350">EKEVVELFEVAKKAADAAAAVDGGAEESRCVDALAQLKAFPVTYQVLVSTQVGKRLRSLTKHPRKKIQAFAADLIEIWKNIVLEQTNRERNNGSLERTNSVKVGPENAENDKVVNVQKTTLVKDEDVSKVEPLKVEKIDRNGSANSEKSSAPKLTSMPKCNDTLRDRVREQLLEALSKVSGEADENIHVDVNACDPMRVAVSVESAMFEKWGRSNGVHKIKYRSTLFNMKDPKNPDFRRKVLLGHFQPSKVVTLSAEEMASDERQLQNEEIKKKALFDCEIGQQATETTDQFKCGRCGQRRTTYYQMQTRSADEPMTTYVTCVNCNHHWKF</sequence>
<feature type="domain" description="TFIIS-type" evidence="10">
    <location>
        <begin position="290"/>
        <end position="330"/>
    </location>
</feature>
<comment type="caution">
    <text evidence="13">The sequence shown here is derived from an EMBL/GenBank/DDBJ whole genome shotgun (WGS) entry which is preliminary data.</text>
</comment>
<evidence type="ECO:0000256" key="6">
    <source>
        <dbReference type="PROSITE-ProRule" id="PRU00472"/>
    </source>
</evidence>
<dbReference type="Pfam" id="PF01096">
    <property type="entry name" value="Zn_ribbon_TFIIS"/>
    <property type="match status" value="1"/>
</dbReference>
<evidence type="ECO:0000313" key="13">
    <source>
        <dbReference type="EMBL" id="GAV67783.1"/>
    </source>
</evidence>
<organism evidence="13 14">
    <name type="scientific">Cephalotus follicularis</name>
    <name type="common">Albany pitcher plant</name>
    <dbReference type="NCBI Taxonomy" id="3775"/>
    <lineage>
        <taxon>Eukaryota</taxon>
        <taxon>Viridiplantae</taxon>
        <taxon>Streptophyta</taxon>
        <taxon>Embryophyta</taxon>
        <taxon>Tracheophyta</taxon>
        <taxon>Spermatophyta</taxon>
        <taxon>Magnoliopsida</taxon>
        <taxon>eudicotyledons</taxon>
        <taxon>Gunneridae</taxon>
        <taxon>Pentapetalae</taxon>
        <taxon>rosids</taxon>
        <taxon>fabids</taxon>
        <taxon>Oxalidales</taxon>
        <taxon>Cephalotaceae</taxon>
        <taxon>Cephalotus</taxon>
    </lineage>
</organism>
<dbReference type="PROSITE" id="PS51133">
    <property type="entry name" value="ZF_TFIIS_2"/>
    <property type="match status" value="1"/>
</dbReference>
<dbReference type="InterPro" id="IPR001222">
    <property type="entry name" value="Znf_TFIIS"/>
</dbReference>
<evidence type="ECO:0000259" key="11">
    <source>
        <dbReference type="PROSITE" id="PS51319"/>
    </source>
</evidence>
<dbReference type="Pfam" id="PF08711">
    <property type="entry name" value="Med26"/>
    <property type="match status" value="1"/>
</dbReference>
<feature type="non-terminal residue" evidence="13">
    <location>
        <position position="331"/>
    </location>
</feature>
<dbReference type="GO" id="GO:0005634">
    <property type="term" value="C:nucleus"/>
    <property type="evidence" value="ECO:0007669"/>
    <property type="project" value="UniProtKB-SubCell"/>
</dbReference>
<dbReference type="InterPro" id="IPR036575">
    <property type="entry name" value="TFIIS_cen_dom_sf"/>
</dbReference>
<evidence type="ECO:0000256" key="3">
    <source>
        <dbReference type="ARBA" id="ARBA00022771"/>
    </source>
</evidence>
<evidence type="ECO:0000313" key="14">
    <source>
        <dbReference type="Proteomes" id="UP000187406"/>
    </source>
</evidence>
<dbReference type="SUPFAM" id="SSF47676">
    <property type="entry name" value="Conserved domain common to transcription factors TFIIS, elongin A, CRSP70"/>
    <property type="match status" value="1"/>
</dbReference>
<dbReference type="PIRSF" id="PIRSF006704">
    <property type="entry name" value="TF_IIS"/>
    <property type="match status" value="1"/>
</dbReference>
<dbReference type="InParanoid" id="A0A1Q3BJ66"/>
<evidence type="ECO:0000259" key="12">
    <source>
        <dbReference type="PROSITE" id="PS51321"/>
    </source>
</evidence>
<dbReference type="InterPro" id="IPR017923">
    <property type="entry name" value="TFIIS_N"/>
</dbReference>
<dbReference type="GO" id="GO:0003677">
    <property type="term" value="F:DNA binding"/>
    <property type="evidence" value="ECO:0007669"/>
    <property type="project" value="UniProtKB-KW"/>
</dbReference>
<dbReference type="InterPro" id="IPR006289">
    <property type="entry name" value="TFSII"/>
</dbReference>
<dbReference type="InterPro" id="IPR003617">
    <property type="entry name" value="TFIIS/CRSP70_N_sub"/>
</dbReference>
<evidence type="ECO:0000256" key="7">
    <source>
        <dbReference type="PROSITE-ProRule" id="PRU00649"/>
    </source>
</evidence>
<keyword evidence="2 8" id="KW-0479">Metal-binding</keyword>
<dbReference type="GO" id="GO:0008270">
    <property type="term" value="F:zinc ion binding"/>
    <property type="evidence" value="ECO:0007669"/>
    <property type="project" value="UniProtKB-UniRule"/>
</dbReference>
<dbReference type="SMART" id="SM00510">
    <property type="entry name" value="TFS2M"/>
    <property type="match status" value="1"/>
</dbReference>
<dbReference type="InterPro" id="IPR035100">
    <property type="entry name" value="TF_IIS-typ"/>
</dbReference>
<dbReference type="GO" id="GO:0006368">
    <property type="term" value="P:transcription elongation by RNA polymerase II"/>
    <property type="evidence" value="ECO:0007669"/>
    <property type="project" value="InterPro"/>
</dbReference>
<keyword evidence="5 7" id="KW-0539">Nucleus</keyword>
<keyword evidence="8" id="KW-0805">Transcription regulation</keyword>
<evidence type="ECO:0000256" key="5">
    <source>
        <dbReference type="ARBA" id="ARBA00023242"/>
    </source>
</evidence>
<dbReference type="InterPro" id="IPR035441">
    <property type="entry name" value="TFIIS/LEDGF_dom_sf"/>
</dbReference>
<feature type="region of interest" description="Disordered" evidence="9">
    <location>
        <begin position="139"/>
        <end position="160"/>
    </location>
</feature>
<dbReference type="CDD" id="cd00183">
    <property type="entry name" value="TFIIS_I"/>
    <property type="match status" value="1"/>
</dbReference>
<comment type="subcellular location">
    <subcellularLocation>
        <location evidence="1 7 8">Nucleus</location>
    </subcellularLocation>
</comment>
<name>A0A1Q3BJ66_CEPFO</name>
<proteinExistence type="inferred from homology"/>
<keyword evidence="3 6" id="KW-0863">Zinc-finger</keyword>
<protein>
    <recommendedName>
        <fullName evidence="8">Transcription elongation factor</fullName>
    </recommendedName>
</protein>
<keyword evidence="8" id="KW-0238">DNA-binding</keyword>
<evidence type="ECO:0000256" key="9">
    <source>
        <dbReference type="SAM" id="MobiDB-lite"/>
    </source>
</evidence>
<keyword evidence="14" id="KW-1185">Reference proteome</keyword>
<evidence type="ECO:0000256" key="2">
    <source>
        <dbReference type="ARBA" id="ARBA00022723"/>
    </source>
</evidence>
<dbReference type="EMBL" id="BDDD01000586">
    <property type="protein sequence ID" value="GAV67783.1"/>
    <property type="molecule type" value="Genomic_DNA"/>
</dbReference>
<dbReference type="PROSITE" id="PS51319">
    <property type="entry name" value="TFIIS_N"/>
    <property type="match status" value="1"/>
</dbReference>
<feature type="compositionally biased region" description="Polar residues" evidence="9">
    <location>
        <begin position="142"/>
        <end position="153"/>
    </location>
</feature>
<dbReference type="InterPro" id="IPR003618">
    <property type="entry name" value="TFIIS_cen_dom"/>
</dbReference>
<dbReference type="PROSITE" id="PS51321">
    <property type="entry name" value="TFIIS_CENTRAL"/>
    <property type="match status" value="1"/>
</dbReference>
<dbReference type="Gene3D" id="1.20.930.10">
    <property type="entry name" value="Conserved domain common to transcription factors TFIIS, elongin A, CRSP70"/>
    <property type="match status" value="1"/>
</dbReference>
<dbReference type="OrthoDB" id="44867at2759"/>
<keyword evidence="4 8" id="KW-0862">Zinc</keyword>
<evidence type="ECO:0000256" key="8">
    <source>
        <dbReference type="RuleBase" id="RU368078"/>
    </source>
</evidence>
<evidence type="ECO:0000256" key="1">
    <source>
        <dbReference type="ARBA" id="ARBA00004123"/>
    </source>
</evidence>
<evidence type="ECO:0000256" key="4">
    <source>
        <dbReference type="ARBA" id="ARBA00022833"/>
    </source>
</evidence>
<dbReference type="SUPFAM" id="SSF46942">
    <property type="entry name" value="Elongation factor TFIIS domain 2"/>
    <property type="match status" value="1"/>
</dbReference>
<dbReference type="CDD" id="cd13749">
    <property type="entry name" value="Zn-ribbon_TFIIS"/>
    <property type="match status" value="1"/>
</dbReference>
<dbReference type="PANTHER" id="PTHR11477">
    <property type="entry name" value="TRANSCRIPTION FACTOR S-II ZINC FINGER DOMAIN-CONTAINING PROTEIN"/>
    <property type="match status" value="1"/>
</dbReference>
<dbReference type="SMART" id="SM00509">
    <property type="entry name" value="TFS2N"/>
    <property type="match status" value="1"/>
</dbReference>
<feature type="non-terminal residue" evidence="13">
    <location>
        <position position="1"/>
    </location>
</feature>
<reference evidence="14" key="1">
    <citation type="submission" date="2016-04" db="EMBL/GenBank/DDBJ databases">
        <title>Cephalotus genome sequencing.</title>
        <authorList>
            <person name="Fukushima K."/>
            <person name="Hasebe M."/>
            <person name="Fang X."/>
        </authorList>
    </citation>
    <scope>NUCLEOTIDE SEQUENCE [LARGE SCALE GENOMIC DNA]</scope>
    <source>
        <strain evidence="14">cv. St1</strain>
    </source>
</reference>
<comment type="similarity">
    <text evidence="8">Belongs to the TFS-II family.</text>
</comment>
<dbReference type="SUPFAM" id="SSF57783">
    <property type="entry name" value="Zinc beta-ribbon"/>
    <property type="match status" value="1"/>
</dbReference>
<accession>A0A1Q3BJ66</accession>
<feature type="domain" description="TFIIS N-terminal" evidence="11">
    <location>
        <begin position="6"/>
        <end position="85"/>
    </location>
</feature>
<dbReference type="NCBIfam" id="TIGR01385">
    <property type="entry name" value="TFSII"/>
    <property type="match status" value="1"/>
</dbReference>
<dbReference type="SMART" id="SM00440">
    <property type="entry name" value="ZnF_C2C2"/>
    <property type="match status" value="1"/>
</dbReference>
<dbReference type="FunFam" id="2.20.25.10:FF:000001">
    <property type="entry name" value="Probable Transcription elongation factor S-II"/>
    <property type="match status" value="1"/>
</dbReference>
<dbReference type="Gene3D" id="1.10.472.30">
    <property type="entry name" value="Transcription elongation factor S-II, central domain"/>
    <property type="match status" value="1"/>
</dbReference>
<gene>
    <name evidence="13" type="ORF">CFOL_v3_11287</name>
</gene>
<comment type="function">
    <text evidence="8">Necessary for efficient RNA polymerase II transcription elongation past template-encoded arresting sites.</text>
</comment>
<dbReference type="Pfam" id="PF07500">
    <property type="entry name" value="TFIIS_M"/>
    <property type="match status" value="1"/>
</dbReference>